<evidence type="ECO:0000256" key="1">
    <source>
        <dbReference type="ARBA" id="ARBA00012493"/>
    </source>
</evidence>
<dbReference type="EC" id="2.7.7.49" evidence="1"/>
<feature type="region of interest" description="Disordered" evidence="9">
    <location>
        <begin position="40"/>
        <end position="107"/>
    </location>
</feature>
<dbReference type="SUPFAM" id="SSF50630">
    <property type="entry name" value="Acid proteases"/>
    <property type="match status" value="1"/>
</dbReference>
<evidence type="ECO:0000259" key="11">
    <source>
        <dbReference type="PROSITE" id="PS50994"/>
    </source>
</evidence>
<proteinExistence type="predicted"/>
<feature type="compositionally biased region" description="Polar residues" evidence="9">
    <location>
        <begin position="521"/>
        <end position="533"/>
    </location>
</feature>
<dbReference type="Proteomes" id="UP000818029">
    <property type="component" value="Chromosome D08"/>
</dbReference>
<gene>
    <name evidence="13" type="primary">LOC121220315</name>
</gene>
<dbReference type="Gene3D" id="3.10.10.10">
    <property type="entry name" value="HIV Type 1 Reverse Transcriptase, subunit A, domain 1"/>
    <property type="match status" value="1"/>
</dbReference>
<keyword evidence="8" id="KW-0479">Metal-binding</keyword>
<evidence type="ECO:0000256" key="8">
    <source>
        <dbReference type="PROSITE-ProRule" id="PRU00047"/>
    </source>
</evidence>
<keyword evidence="3" id="KW-0548">Nucleotidyltransferase</keyword>
<dbReference type="InterPro" id="IPR036875">
    <property type="entry name" value="Znf_CCHC_sf"/>
</dbReference>
<evidence type="ECO:0000259" key="10">
    <source>
        <dbReference type="PROSITE" id="PS50158"/>
    </source>
</evidence>
<dbReference type="Gene3D" id="3.10.20.370">
    <property type="match status" value="1"/>
</dbReference>
<keyword evidence="8" id="KW-0862">Zinc</keyword>
<protein>
    <recommendedName>
        <fullName evidence="1">RNA-directed DNA polymerase</fullName>
        <ecNumber evidence="1">2.7.7.49</ecNumber>
    </recommendedName>
</protein>
<feature type="compositionally biased region" description="Acidic residues" evidence="9">
    <location>
        <begin position="73"/>
        <end position="82"/>
    </location>
</feature>
<feature type="domain" description="Integrase catalytic" evidence="11">
    <location>
        <begin position="1123"/>
        <end position="1283"/>
    </location>
</feature>
<dbReference type="SMART" id="SM00343">
    <property type="entry name" value="ZnF_C2HC"/>
    <property type="match status" value="2"/>
</dbReference>
<dbReference type="PROSITE" id="PS50158">
    <property type="entry name" value="ZF_CCHC"/>
    <property type="match status" value="2"/>
</dbReference>
<organism evidence="12 13">
    <name type="scientific">Gossypium hirsutum</name>
    <name type="common">Upland cotton</name>
    <name type="synonym">Gossypium mexicanum</name>
    <dbReference type="NCBI Taxonomy" id="3635"/>
    <lineage>
        <taxon>Eukaryota</taxon>
        <taxon>Viridiplantae</taxon>
        <taxon>Streptophyta</taxon>
        <taxon>Embryophyta</taxon>
        <taxon>Tracheophyta</taxon>
        <taxon>Spermatophyta</taxon>
        <taxon>Magnoliopsida</taxon>
        <taxon>eudicotyledons</taxon>
        <taxon>Gunneridae</taxon>
        <taxon>Pentapetalae</taxon>
        <taxon>rosids</taxon>
        <taxon>malvids</taxon>
        <taxon>Malvales</taxon>
        <taxon>Malvaceae</taxon>
        <taxon>Malvoideae</taxon>
        <taxon>Gossypium</taxon>
    </lineage>
</organism>
<dbReference type="PANTHER" id="PTHR35046">
    <property type="entry name" value="ZINC KNUCKLE (CCHC-TYPE) FAMILY PROTEIN"/>
    <property type="match status" value="1"/>
</dbReference>
<keyword evidence="12" id="KW-1185">Reference proteome</keyword>
<feature type="compositionally biased region" description="Polar residues" evidence="9">
    <location>
        <begin position="547"/>
        <end position="563"/>
    </location>
</feature>
<dbReference type="Pfam" id="PF17921">
    <property type="entry name" value="Integrase_H2C2"/>
    <property type="match status" value="1"/>
</dbReference>
<accession>A0ABM3AM41</accession>
<feature type="region of interest" description="Disordered" evidence="9">
    <location>
        <begin position="1"/>
        <end position="21"/>
    </location>
</feature>
<keyword evidence="2" id="KW-0808">Transferase</keyword>
<evidence type="ECO:0000313" key="13">
    <source>
        <dbReference type="RefSeq" id="XP_040955925.1"/>
    </source>
</evidence>
<dbReference type="Pfam" id="PF17917">
    <property type="entry name" value="RT_RNaseH"/>
    <property type="match status" value="1"/>
</dbReference>
<evidence type="ECO:0000256" key="6">
    <source>
        <dbReference type="ARBA" id="ARBA00022801"/>
    </source>
</evidence>
<evidence type="ECO:0000256" key="2">
    <source>
        <dbReference type="ARBA" id="ARBA00022679"/>
    </source>
</evidence>
<name>A0ABM3AM41_GOSHI</name>
<evidence type="ECO:0000256" key="4">
    <source>
        <dbReference type="ARBA" id="ARBA00022722"/>
    </source>
</evidence>
<dbReference type="SUPFAM" id="SSF56672">
    <property type="entry name" value="DNA/RNA polymerases"/>
    <property type="match status" value="1"/>
</dbReference>
<reference evidence="13" key="2">
    <citation type="submission" date="2025-08" db="UniProtKB">
        <authorList>
            <consortium name="RefSeq"/>
        </authorList>
    </citation>
    <scope>IDENTIFICATION</scope>
</reference>
<dbReference type="Gene3D" id="3.30.70.270">
    <property type="match status" value="1"/>
</dbReference>
<dbReference type="InterPro" id="IPR056924">
    <property type="entry name" value="SH3_Tf2-1"/>
</dbReference>
<dbReference type="InterPro" id="IPR036397">
    <property type="entry name" value="RNaseH_sf"/>
</dbReference>
<dbReference type="Gene3D" id="2.40.70.10">
    <property type="entry name" value="Acid Proteases"/>
    <property type="match status" value="1"/>
</dbReference>
<dbReference type="Gene3D" id="3.30.420.10">
    <property type="entry name" value="Ribonuclease H-like superfamily/Ribonuclease H"/>
    <property type="match status" value="1"/>
</dbReference>
<keyword evidence="5" id="KW-0255">Endonuclease</keyword>
<dbReference type="SUPFAM" id="SSF53098">
    <property type="entry name" value="Ribonuclease H-like"/>
    <property type="match status" value="1"/>
</dbReference>
<keyword evidence="4" id="KW-0540">Nuclease</keyword>
<evidence type="ECO:0000313" key="12">
    <source>
        <dbReference type="Proteomes" id="UP000818029"/>
    </source>
</evidence>
<dbReference type="RefSeq" id="XP_040955925.1">
    <property type="nucleotide sequence ID" value="XM_041099991.1"/>
</dbReference>
<dbReference type="SUPFAM" id="SSF57756">
    <property type="entry name" value="Retrovirus zinc finger-like domains"/>
    <property type="match status" value="2"/>
</dbReference>
<dbReference type="PROSITE" id="PS50994">
    <property type="entry name" value="INTEGRASE"/>
    <property type="match status" value="1"/>
</dbReference>
<dbReference type="InterPro" id="IPR043502">
    <property type="entry name" value="DNA/RNA_pol_sf"/>
</dbReference>
<keyword evidence="7" id="KW-0695">RNA-directed DNA polymerase</keyword>
<dbReference type="InterPro" id="IPR001878">
    <property type="entry name" value="Znf_CCHC"/>
</dbReference>
<evidence type="ECO:0000256" key="3">
    <source>
        <dbReference type="ARBA" id="ARBA00022695"/>
    </source>
</evidence>
<dbReference type="InterPro" id="IPR043128">
    <property type="entry name" value="Rev_trsase/Diguanyl_cyclase"/>
</dbReference>
<dbReference type="InterPro" id="IPR001584">
    <property type="entry name" value="Integrase_cat-core"/>
</dbReference>
<dbReference type="Pfam" id="PF24626">
    <property type="entry name" value="SH3_Tf2-1"/>
    <property type="match status" value="1"/>
</dbReference>
<evidence type="ECO:0000256" key="7">
    <source>
        <dbReference type="ARBA" id="ARBA00022918"/>
    </source>
</evidence>
<keyword evidence="8" id="KW-0863">Zinc-finger</keyword>
<dbReference type="CDD" id="cd00303">
    <property type="entry name" value="retropepsin_like"/>
    <property type="match status" value="1"/>
</dbReference>
<dbReference type="Gene3D" id="4.10.60.10">
    <property type="entry name" value="Zinc finger, CCHC-type"/>
    <property type="match status" value="2"/>
</dbReference>
<feature type="region of interest" description="Disordered" evidence="9">
    <location>
        <begin position="280"/>
        <end position="331"/>
    </location>
</feature>
<dbReference type="InterPro" id="IPR005162">
    <property type="entry name" value="Retrotrans_gag_dom"/>
</dbReference>
<evidence type="ECO:0000256" key="5">
    <source>
        <dbReference type="ARBA" id="ARBA00022759"/>
    </source>
</evidence>
<feature type="compositionally biased region" description="Basic and acidic residues" evidence="9">
    <location>
        <begin position="301"/>
        <end position="312"/>
    </location>
</feature>
<dbReference type="PANTHER" id="PTHR35046:SF9">
    <property type="entry name" value="RNA-DIRECTED DNA POLYMERASE"/>
    <property type="match status" value="1"/>
</dbReference>
<feature type="region of interest" description="Disordered" evidence="9">
    <location>
        <begin position="517"/>
        <end position="563"/>
    </location>
</feature>
<feature type="domain" description="CCHC-type" evidence="10">
    <location>
        <begin position="342"/>
        <end position="358"/>
    </location>
</feature>
<dbReference type="Gene3D" id="1.10.340.70">
    <property type="match status" value="1"/>
</dbReference>
<dbReference type="InterPro" id="IPR041588">
    <property type="entry name" value="Integrase_H2C2"/>
</dbReference>
<dbReference type="CDD" id="cd09274">
    <property type="entry name" value="RNase_HI_RT_Ty3"/>
    <property type="match status" value="1"/>
</dbReference>
<keyword evidence="6" id="KW-0378">Hydrolase</keyword>
<reference evidence="12" key="1">
    <citation type="journal article" date="2020" name="Nat. Genet.">
        <title>Genomic diversifications of five Gossypium allopolyploid species and their impact on cotton improvement.</title>
        <authorList>
            <person name="Chen Z.J."/>
            <person name="Sreedasyam A."/>
            <person name="Ando A."/>
            <person name="Song Q."/>
            <person name="De Santiago L.M."/>
            <person name="Hulse-Kemp A.M."/>
            <person name="Ding M."/>
            <person name="Ye W."/>
            <person name="Kirkbride R.C."/>
            <person name="Jenkins J."/>
            <person name="Plott C."/>
            <person name="Lovell J."/>
            <person name="Lin Y.M."/>
            <person name="Vaughn R."/>
            <person name="Liu B."/>
            <person name="Simpson S."/>
            <person name="Scheffler B.E."/>
            <person name="Wen L."/>
            <person name="Saski C.A."/>
            <person name="Grover C.E."/>
            <person name="Hu G."/>
            <person name="Conover J.L."/>
            <person name="Carlson J.W."/>
            <person name="Shu S."/>
            <person name="Boston L.B."/>
            <person name="Williams M."/>
            <person name="Peterson D.G."/>
            <person name="McGee K."/>
            <person name="Jones D.C."/>
            <person name="Wendel J.F."/>
            <person name="Stelly D.M."/>
            <person name="Grimwood J."/>
            <person name="Schmutz J."/>
        </authorList>
    </citation>
    <scope>NUCLEOTIDE SEQUENCE [LARGE SCALE GENOMIC DNA]</scope>
    <source>
        <strain evidence="12">cv. TM-1</strain>
    </source>
</reference>
<feature type="compositionally biased region" description="Polar residues" evidence="9">
    <location>
        <begin position="286"/>
        <end position="298"/>
    </location>
</feature>
<dbReference type="GeneID" id="121220315"/>
<dbReference type="Pfam" id="PF03732">
    <property type="entry name" value="Retrotrans_gag"/>
    <property type="match status" value="2"/>
</dbReference>
<evidence type="ECO:0000256" key="9">
    <source>
        <dbReference type="SAM" id="MobiDB-lite"/>
    </source>
</evidence>
<sequence length="1334" mass="153477">MAERTERQPIRNVGGGVPDLGQQALLREFQRMLRTELESINERLDRVEGGPTREGTPEGPRRGRGRARSFVDDPYEPSEVESDQASNQSERRRGQRNRGLRDRGQVDDDLKSIKLSIPPFHGKSDPEAYLEWERKIEMVFECHNYSESKKVKLAAIEFSDYAMIWWDQLTTSRRRNGERPISTWTEMKAVMRKRFIPSYYYRELYQKLQNLTQGNRSVEDYFKEMEIAMIRANVEEDREATMARFLAGLNRDIANVVELQHYVEVVDMVHVAIKVEKQLKRKETSRTFPSTNNSQKWNQGRGKEDLSNRAKDQVVPAKSTKPFGETSKGKEVAFPSRSRDIKCFKCLGRGHIASQCPNRSNMFVRSNGDIESEGEEEKNESKKVKLAAIEFSDYAIVWWDQLVTSRQRNGERPISTWGEMKSVMRKRFIPSYYHRDLYQRLQNLTQGNRSVEDYYKEMEIAMIRADIEEDREATMVRFLAGLNRDIANIVELQHYVEVMDMVHMAIKVEKQLKRKGVSRPYANSSTNKWNQGVNKPPVRTKEPTVAVKSNQPIGETSRNKNEQAPNCTRDIRCFKCQGRGHIASQCPNRRIMVIRVDGEVESKEEDGNEPEMPSDDEDLELPVEGEILVVKRSLSIQSVETDQQRENIFHTRCHIQGKVCSMIIDGGSCTNVASIMLVEKLGLATTKHPTPYKLQWLNDGGELKVTKQAVVAFSIGKYQDEVVCDVVPMHAGHLLLGRPWQFDRRDYEDVFSEAPKGLPPLRGIKHQIDLVPGASIPNRPAYRCNPEETKELQRQVEELLDKGYIRESLSPCAVPVLLVPKKDGTFRFIVSAQGIHVDEDKVKAIKEWPTPKSVTEVRSFHGLASFYRRFVKDFSTIAAPLTEVIKKSVGFKWGETQEKAFQTLKAKLCSAHLLKLPNFAKTFELECDASGIGIGTVLMQDKQPIAYFSEKLNGAQLNYSTYDKELLALVRALQVWQHYLLPNEFVIHTDHESLKWLKGQGKLSKRHARWVEFIETFPYVIQYKTGKDNVVADALSRRYDGFLFRLNRLCIPKCSMRELLIHEAHSGGLMGHFGVAKTLDILQEHFHWPHMKKDVEKVCSKCITCKQAKSKVMPHGLYTPLPIPTSPWVDLSMDFILGLPRTKKGRDSIFVVVDRFSKMSHFIPCHKTDDATHVADLFFKEVVRLHGIPKTIVSDRDVKFLSHFWKVLWGKLGTKLLYSTTCHPQTNGQTEVVNRVLSTLLRAIIRKNLKTWEECLPHIEFAYNRSVHSATKFSPFEVVYGFNPLTPLDLLPLPLVWIHMRKERFPVQRRSKLLPRGDGPFQVLERINDNAYKL</sequence>
<dbReference type="InterPro" id="IPR021109">
    <property type="entry name" value="Peptidase_aspartic_dom_sf"/>
</dbReference>
<feature type="domain" description="CCHC-type" evidence="10">
    <location>
        <begin position="572"/>
        <end position="588"/>
    </location>
</feature>
<feature type="non-terminal residue" evidence="13">
    <location>
        <position position="1334"/>
    </location>
</feature>
<dbReference type="InterPro" id="IPR041373">
    <property type="entry name" value="RT_RNaseH"/>
</dbReference>
<dbReference type="Pfam" id="PF00098">
    <property type="entry name" value="zf-CCHC"/>
    <property type="match status" value="2"/>
</dbReference>
<dbReference type="InterPro" id="IPR012337">
    <property type="entry name" value="RNaseH-like_sf"/>
</dbReference>